<dbReference type="Pfam" id="PF00004">
    <property type="entry name" value="AAA"/>
    <property type="match status" value="2"/>
</dbReference>
<dbReference type="Pfam" id="PF17862">
    <property type="entry name" value="AAA_lid_3"/>
    <property type="match status" value="2"/>
</dbReference>
<gene>
    <name evidence="8" type="ORF">A3207_03035</name>
</gene>
<dbReference type="Pfam" id="PF02933">
    <property type="entry name" value="CDC48_2"/>
    <property type="match status" value="1"/>
</dbReference>
<protein>
    <submittedName>
        <fullName evidence="8">AAA family ATPase</fullName>
    </submittedName>
</protein>
<dbReference type="Gene3D" id="2.40.40.20">
    <property type="match status" value="1"/>
</dbReference>
<dbReference type="GO" id="GO:0016887">
    <property type="term" value="F:ATP hydrolysis activity"/>
    <property type="evidence" value="ECO:0007669"/>
    <property type="project" value="InterPro"/>
</dbReference>
<evidence type="ECO:0000259" key="6">
    <source>
        <dbReference type="SMART" id="SM01072"/>
    </source>
</evidence>
<organism evidence="8 9">
    <name type="scientific">Candidatus Methanomassiliicoccus intestinalis</name>
    <dbReference type="NCBI Taxonomy" id="1406512"/>
    <lineage>
        <taxon>Archaea</taxon>
        <taxon>Methanobacteriati</taxon>
        <taxon>Thermoplasmatota</taxon>
        <taxon>Thermoplasmata</taxon>
        <taxon>Methanomassiliicoccales</taxon>
        <taxon>Methanomassiliicoccaceae</taxon>
        <taxon>Methanomassiliicoccus</taxon>
    </lineage>
</organism>
<dbReference type="Gene3D" id="3.40.50.300">
    <property type="entry name" value="P-loop containing nucleotide triphosphate hydrolases"/>
    <property type="match status" value="2"/>
</dbReference>
<feature type="domain" description="AAA+ ATPase" evidence="5">
    <location>
        <begin position="485"/>
        <end position="622"/>
    </location>
</feature>
<dbReference type="GO" id="GO:0005737">
    <property type="term" value="C:cytoplasm"/>
    <property type="evidence" value="ECO:0007669"/>
    <property type="project" value="UniProtKB-ARBA"/>
</dbReference>
<dbReference type="InterPro" id="IPR003593">
    <property type="entry name" value="AAA+_ATPase"/>
</dbReference>
<feature type="domain" description="AAA+ ATPase" evidence="5">
    <location>
        <begin position="212"/>
        <end position="348"/>
    </location>
</feature>
<dbReference type="FunFam" id="2.40.40.20:FF:000007">
    <property type="entry name" value="AAA family ATPase"/>
    <property type="match status" value="1"/>
</dbReference>
<dbReference type="PANTHER" id="PTHR23077:SF171">
    <property type="entry name" value="NUCLEAR VALOSIN-CONTAINING PROTEIN-LIKE"/>
    <property type="match status" value="1"/>
</dbReference>
<proteinExistence type="inferred from homology"/>
<accession>A0A8J8PH18</accession>
<dbReference type="SMART" id="SM00382">
    <property type="entry name" value="AAA"/>
    <property type="match status" value="2"/>
</dbReference>
<dbReference type="SUPFAM" id="SSF50692">
    <property type="entry name" value="ADC-like"/>
    <property type="match status" value="1"/>
</dbReference>
<dbReference type="Gene3D" id="1.10.8.60">
    <property type="match status" value="2"/>
</dbReference>
<evidence type="ECO:0000259" key="7">
    <source>
        <dbReference type="SMART" id="SM01073"/>
    </source>
</evidence>
<dbReference type="AlphaFoldDB" id="A0A8J8PH18"/>
<dbReference type="InterPro" id="IPR003959">
    <property type="entry name" value="ATPase_AAA_core"/>
</dbReference>
<dbReference type="InterPro" id="IPR003960">
    <property type="entry name" value="ATPase_AAA_CS"/>
</dbReference>
<dbReference type="SUPFAM" id="SSF54585">
    <property type="entry name" value="Cdc48 domain 2-like"/>
    <property type="match status" value="1"/>
</dbReference>
<dbReference type="InterPro" id="IPR041569">
    <property type="entry name" value="AAA_lid_3"/>
</dbReference>
<reference evidence="8" key="1">
    <citation type="submission" date="2016-03" db="EMBL/GenBank/DDBJ databases">
        <authorList>
            <person name="Borrel G."/>
            <person name="Mccann A."/>
            <person name="O'Toole P.W."/>
        </authorList>
    </citation>
    <scope>NUCLEOTIDE SEQUENCE</scope>
    <source>
        <strain evidence="8">183</strain>
    </source>
</reference>
<dbReference type="PANTHER" id="PTHR23077">
    <property type="entry name" value="AAA-FAMILY ATPASE"/>
    <property type="match status" value="1"/>
</dbReference>
<dbReference type="InterPro" id="IPR050168">
    <property type="entry name" value="AAA_ATPase_domain"/>
</dbReference>
<dbReference type="Pfam" id="PF02359">
    <property type="entry name" value="CDC48_N"/>
    <property type="match status" value="1"/>
</dbReference>
<evidence type="ECO:0000256" key="3">
    <source>
        <dbReference type="ARBA" id="ARBA00022741"/>
    </source>
</evidence>
<dbReference type="FunFam" id="3.40.50.300:FF:000018">
    <property type="entry name" value="Cell division control 48"/>
    <property type="match status" value="1"/>
</dbReference>
<evidence type="ECO:0000256" key="4">
    <source>
        <dbReference type="ARBA" id="ARBA00022840"/>
    </source>
</evidence>
<dbReference type="InterPro" id="IPR004201">
    <property type="entry name" value="Cdc48_dom2"/>
</dbReference>
<dbReference type="SMART" id="SM01073">
    <property type="entry name" value="CDC48_N"/>
    <property type="match status" value="1"/>
</dbReference>
<dbReference type="InterPro" id="IPR027417">
    <property type="entry name" value="P-loop_NTPase"/>
</dbReference>
<evidence type="ECO:0000313" key="8">
    <source>
        <dbReference type="EMBL" id="TQS82928.1"/>
    </source>
</evidence>
<dbReference type="FunFam" id="1.10.8.60:FF:000057">
    <property type="entry name" value="AAA family ATPase, CDC48 subfamily"/>
    <property type="match status" value="1"/>
</dbReference>
<dbReference type="Proteomes" id="UP000752814">
    <property type="component" value="Unassembled WGS sequence"/>
</dbReference>
<comment type="caution">
    <text evidence="8">The sequence shown here is derived from an EMBL/GenBank/DDBJ whole genome shotgun (WGS) entry which is preliminary data.</text>
</comment>
<dbReference type="SUPFAM" id="SSF52540">
    <property type="entry name" value="P-loop containing nucleoside triphosphate hydrolases"/>
    <property type="match status" value="2"/>
</dbReference>
<dbReference type="CDD" id="cd19529">
    <property type="entry name" value="RecA-like_VCP_r2"/>
    <property type="match status" value="1"/>
</dbReference>
<feature type="domain" description="CDC48" evidence="6">
    <location>
        <begin position="106"/>
        <end position="169"/>
    </location>
</feature>
<dbReference type="RefSeq" id="WP_400194814.1">
    <property type="nucleotide sequence ID" value="NZ_CAYAYE010000014.1"/>
</dbReference>
<dbReference type="Gene3D" id="3.10.330.10">
    <property type="match status" value="1"/>
</dbReference>
<dbReference type="InterPro" id="IPR003338">
    <property type="entry name" value="CDC4_N-term_subdom"/>
</dbReference>
<dbReference type="InterPro" id="IPR005938">
    <property type="entry name" value="AAA_ATPase_CDC48"/>
</dbReference>
<feature type="domain" description="CDC48 N-terminal subdomain" evidence="7">
    <location>
        <begin position="7"/>
        <end position="91"/>
    </location>
</feature>
<keyword evidence="3" id="KW-0547">Nucleotide-binding</keyword>
<dbReference type="PROSITE" id="PS00674">
    <property type="entry name" value="AAA"/>
    <property type="match status" value="2"/>
</dbReference>
<keyword evidence="2" id="KW-0677">Repeat</keyword>
<dbReference type="InterPro" id="IPR029067">
    <property type="entry name" value="CDC48_domain_2-like_sf"/>
</dbReference>
<evidence type="ECO:0000313" key="9">
    <source>
        <dbReference type="Proteomes" id="UP000752814"/>
    </source>
</evidence>
<dbReference type="EMBL" id="LVVT01000014">
    <property type="protein sequence ID" value="TQS82928.1"/>
    <property type="molecule type" value="Genomic_DNA"/>
</dbReference>
<dbReference type="InterPro" id="IPR009010">
    <property type="entry name" value="Asp_de-COase-like_dom_sf"/>
</dbReference>
<evidence type="ECO:0000259" key="5">
    <source>
        <dbReference type="SMART" id="SM00382"/>
    </source>
</evidence>
<sequence>MKNDDKVLKVAEARSKDAGRGIARIDSAVMDILGITAGDVIQIEGKKRTAAIAWPGLPEDTNKGIVRIDGTLRRNADTGIDDRISIRKISAKEATKITVAPTKALRIVGGEEYLRQILNGRVIVKGDIVEVNTLEGRIDLVVTNCSPVADALIVKSSTEFTISEKPASETPSVPRISYEDIGGLGDEVKKVREMIELPLRHPELFERLGIEAPKGVLLHGPPGTGKTLLAKAVASETNANFMTIGGPEIMSKYHGESEEHLREIFKQAQENAPTIIFIDEIDSIAPKREEVTGETERRVVAQMLSLMDGLESRGKVVVIGATNRPNALDPALRRPGRFDREIEIGVPDKAGRLEILQIHTRGMPLEDGIDLDKFANLTHGYVGADLSALCKEAAMRSLRRILPELNLEDDIIPIEILNKITVSEDDFMGALMEMQPSSMREVLVERPNVHWVDIGGLEDAKRQLREAVEWPLKYGKVFRKMNAAPPKGILMYGPPGTGKTMLAKAVATESEANFISIKGPEFLSKWVGESEKAVRETFRKARQASPCVIFMDEIDSIATSRGSGDDSHVTERVISQLLTELDGLEGLQDVVVIAATNRPDMIDPALLRPGRFDRMVEIGLPDLESRKSILAIQTANTPLADDVDLTAVADKTEGYTGADLSAVVNEAIMDAVRELVKSDDISDERLNEAKVSMSSFLSAVEKLNPANRKAENYL</sequence>
<comment type="similarity">
    <text evidence="1">Belongs to the AAA ATPase family. CDC48 subfamily.</text>
</comment>
<name>A0A8J8PH18_9ARCH</name>
<dbReference type="SMART" id="SM01072">
    <property type="entry name" value="CDC48_2"/>
    <property type="match status" value="1"/>
</dbReference>
<evidence type="ECO:0000256" key="2">
    <source>
        <dbReference type="ARBA" id="ARBA00022737"/>
    </source>
</evidence>
<keyword evidence="4" id="KW-0067">ATP-binding</keyword>
<dbReference type="FunFam" id="3.40.50.300:FF:000012">
    <property type="entry name" value="Transitional endoplasmic reticulum ATPase"/>
    <property type="match status" value="1"/>
</dbReference>
<dbReference type="GO" id="GO:0005524">
    <property type="term" value="F:ATP binding"/>
    <property type="evidence" value="ECO:0007669"/>
    <property type="project" value="UniProtKB-KW"/>
</dbReference>
<evidence type="ECO:0000256" key="1">
    <source>
        <dbReference type="ARBA" id="ARBA00009833"/>
    </source>
</evidence>
<dbReference type="NCBIfam" id="TIGR01243">
    <property type="entry name" value="CDC48"/>
    <property type="match status" value="1"/>
</dbReference>